<keyword evidence="2" id="KW-0645">Protease</keyword>
<evidence type="ECO:0000256" key="7">
    <source>
        <dbReference type="SAM" id="MobiDB-lite"/>
    </source>
</evidence>
<evidence type="ECO:0000313" key="11">
    <source>
        <dbReference type="EMBL" id="PWA58882.1"/>
    </source>
</evidence>
<evidence type="ECO:0000259" key="10">
    <source>
        <dbReference type="Pfam" id="PF05922"/>
    </source>
</evidence>
<feature type="region of interest" description="Disordered" evidence="7">
    <location>
        <begin position="205"/>
        <end position="225"/>
    </location>
</feature>
<keyword evidence="12" id="KW-1185">Reference proteome</keyword>
<dbReference type="Gene3D" id="3.40.50.200">
    <property type="entry name" value="Peptidase S8/S53 domain"/>
    <property type="match status" value="1"/>
</dbReference>
<dbReference type="CDD" id="cd04852">
    <property type="entry name" value="Peptidases_S8_3"/>
    <property type="match status" value="1"/>
</dbReference>
<dbReference type="Proteomes" id="UP000245207">
    <property type="component" value="Unassembled WGS sequence"/>
</dbReference>
<organism evidence="11 12">
    <name type="scientific">Artemisia annua</name>
    <name type="common">Sweet wormwood</name>
    <dbReference type="NCBI Taxonomy" id="35608"/>
    <lineage>
        <taxon>Eukaryota</taxon>
        <taxon>Viridiplantae</taxon>
        <taxon>Streptophyta</taxon>
        <taxon>Embryophyta</taxon>
        <taxon>Tracheophyta</taxon>
        <taxon>Spermatophyta</taxon>
        <taxon>Magnoliopsida</taxon>
        <taxon>eudicotyledons</taxon>
        <taxon>Gunneridae</taxon>
        <taxon>Pentapetalae</taxon>
        <taxon>asterids</taxon>
        <taxon>campanulids</taxon>
        <taxon>Asterales</taxon>
        <taxon>Asteraceae</taxon>
        <taxon>Asteroideae</taxon>
        <taxon>Anthemideae</taxon>
        <taxon>Artemisiinae</taxon>
        <taxon>Artemisia</taxon>
    </lineage>
</organism>
<feature type="domain" description="Inhibitor I9" evidence="10">
    <location>
        <begin position="34"/>
        <end position="99"/>
    </location>
</feature>
<dbReference type="PANTHER" id="PTHR10795">
    <property type="entry name" value="PROPROTEIN CONVERTASE SUBTILISIN/KEXIN"/>
    <property type="match status" value="1"/>
</dbReference>
<dbReference type="OrthoDB" id="206201at2759"/>
<evidence type="ECO:0000256" key="6">
    <source>
        <dbReference type="PROSITE-ProRule" id="PRU01240"/>
    </source>
</evidence>
<sequence>MGAFSYCWMLLALQLLLLQLWLTNASLNLNNSQTYIIHLNNSHKPSPFPNHESWHRNMVKSLTLVCPKDKDAFLVYSYTHATHRFSAKLTPCQLAEVEKWPAHLTTHKESFGLMFTTHTPKFLGLNRSLGIWPTASYGKDVIIGVVDTGIWPESESFNDDGMSSIPSGWKGRCENGTAFTSSLCNNKLIGARSFSKGLNAAGLNGSSDNDFDSPRDSNSHGTHTSSTAAGVAIGIAPRAHLASYKVIWNALNVPASSVATDILAGMDQAISDGVDVMSISLGIREQPSLYQDVIAIASFSAIVKGIVVVCAAGNSGPDAATMYNAAPWIMTVGAGTIDRNFVATLELGNGLKFKANRMPNFYPVTNRTPPTKDTKMNYPNMNQGFHPRI</sequence>
<comment type="similarity">
    <text evidence="1 6">Belongs to the peptidase S8 family.</text>
</comment>
<dbReference type="InterPro" id="IPR000209">
    <property type="entry name" value="Peptidase_S8/S53_dom"/>
</dbReference>
<evidence type="ECO:0000256" key="4">
    <source>
        <dbReference type="ARBA" id="ARBA00022801"/>
    </source>
</evidence>
<dbReference type="PRINTS" id="PR00723">
    <property type="entry name" value="SUBTILISIN"/>
</dbReference>
<keyword evidence="5" id="KW-0720">Serine protease</keyword>
<gene>
    <name evidence="11" type="ORF">CTI12_AA397830</name>
</gene>
<feature type="domain" description="Peptidase S8/S53" evidence="9">
    <location>
        <begin position="138"/>
        <end position="356"/>
    </location>
</feature>
<evidence type="ECO:0000313" key="12">
    <source>
        <dbReference type="Proteomes" id="UP000245207"/>
    </source>
</evidence>
<evidence type="ECO:0000256" key="5">
    <source>
        <dbReference type="ARBA" id="ARBA00022825"/>
    </source>
</evidence>
<dbReference type="EMBL" id="PKPP01005771">
    <property type="protein sequence ID" value="PWA58882.1"/>
    <property type="molecule type" value="Genomic_DNA"/>
</dbReference>
<comment type="caution">
    <text evidence="6">Lacks conserved residue(s) required for the propagation of feature annotation.</text>
</comment>
<dbReference type="InterPro" id="IPR045051">
    <property type="entry name" value="SBT"/>
</dbReference>
<dbReference type="InterPro" id="IPR015500">
    <property type="entry name" value="Peptidase_S8_subtilisin-rel"/>
</dbReference>
<evidence type="ECO:0000256" key="3">
    <source>
        <dbReference type="ARBA" id="ARBA00022729"/>
    </source>
</evidence>
<evidence type="ECO:0000256" key="1">
    <source>
        <dbReference type="ARBA" id="ARBA00011073"/>
    </source>
</evidence>
<dbReference type="InterPro" id="IPR034197">
    <property type="entry name" value="Peptidases_S8_3"/>
</dbReference>
<evidence type="ECO:0000256" key="8">
    <source>
        <dbReference type="SAM" id="SignalP"/>
    </source>
</evidence>
<dbReference type="STRING" id="35608.A0A2U1MCG8"/>
<proteinExistence type="inferred from homology"/>
<dbReference type="PROSITE" id="PS51892">
    <property type="entry name" value="SUBTILASE"/>
    <property type="match status" value="1"/>
</dbReference>
<dbReference type="SUPFAM" id="SSF52743">
    <property type="entry name" value="Subtilisin-like"/>
    <property type="match status" value="1"/>
</dbReference>
<feature type="chain" id="PRO_5015576967" evidence="8">
    <location>
        <begin position="26"/>
        <end position="389"/>
    </location>
</feature>
<keyword evidence="3 8" id="KW-0732">Signal</keyword>
<keyword evidence="4" id="KW-0378">Hydrolase</keyword>
<evidence type="ECO:0000256" key="2">
    <source>
        <dbReference type="ARBA" id="ARBA00022670"/>
    </source>
</evidence>
<dbReference type="Gene3D" id="3.30.70.80">
    <property type="entry name" value="Peptidase S8 propeptide/proteinase inhibitor I9"/>
    <property type="match status" value="1"/>
</dbReference>
<dbReference type="AlphaFoldDB" id="A0A2U1MCG8"/>
<dbReference type="InterPro" id="IPR036852">
    <property type="entry name" value="Peptidase_S8/S53_dom_sf"/>
</dbReference>
<dbReference type="Pfam" id="PF05922">
    <property type="entry name" value="Inhibitor_I9"/>
    <property type="match status" value="1"/>
</dbReference>
<name>A0A2U1MCG8_ARTAN</name>
<evidence type="ECO:0000259" key="9">
    <source>
        <dbReference type="Pfam" id="PF00082"/>
    </source>
</evidence>
<dbReference type="FunFam" id="3.30.70.80:FF:000003">
    <property type="entry name" value="Subtilisin-like protease SBT1.9"/>
    <property type="match status" value="1"/>
</dbReference>
<feature type="signal peptide" evidence="8">
    <location>
        <begin position="1"/>
        <end position="25"/>
    </location>
</feature>
<protein>
    <submittedName>
        <fullName evidence="11">Peptidase S8/S53 domain-containing protein</fullName>
    </submittedName>
</protein>
<reference evidence="11 12" key="1">
    <citation type="journal article" date="2018" name="Mol. Plant">
        <title>The genome of Artemisia annua provides insight into the evolution of Asteraceae family and artemisinin biosynthesis.</title>
        <authorList>
            <person name="Shen Q."/>
            <person name="Zhang L."/>
            <person name="Liao Z."/>
            <person name="Wang S."/>
            <person name="Yan T."/>
            <person name="Shi P."/>
            <person name="Liu M."/>
            <person name="Fu X."/>
            <person name="Pan Q."/>
            <person name="Wang Y."/>
            <person name="Lv Z."/>
            <person name="Lu X."/>
            <person name="Zhang F."/>
            <person name="Jiang W."/>
            <person name="Ma Y."/>
            <person name="Chen M."/>
            <person name="Hao X."/>
            <person name="Li L."/>
            <person name="Tang Y."/>
            <person name="Lv G."/>
            <person name="Zhou Y."/>
            <person name="Sun X."/>
            <person name="Brodelius P.E."/>
            <person name="Rose J.K.C."/>
            <person name="Tang K."/>
        </authorList>
    </citation>
    <scope>NUCLEOTIDE SEQUENCE [LARGE SCALE GENOMIC DNA]</scope>
    <source>
        <strain evidence="12">cv. Huhao1</strain>
        <tissue evidence="11">Leaf</tissue>
    </source>
</reference>
<dbReference type="Pfam" id="PF00082">
    <property type="entry name" value="Peptidase_S8"/>
    <property type="match status" value="1"/>
</dbReference>
<comment type="caution">
    <text evidence="11">The sequence shown here is derived from an EMBL/GenBank/DDBJ whole genome shotgun (WGS) entry which is preliminary data.</text>
</comment>
<dbReference type="GO" id="GO:0006508">
    <property type="term" value="P:proteolysis"/>
    <property type="evidence" value="ECO:0007669"/>
    <property type="project" value="UniProtKB-KW"/>
</dbReference>
<dbReference type="GO" id="GO:0004252">
    <property type="term" value="F:serine-type endopeptidase activity"/>
    <property type="evidence" value="ECO:0007669"/>
    <property type="project" value="InterPro"/>
</dbReference>
<dbReference type="InterPro" id="IPR010259">
    <property type="entry name" value="S8pro/Inhibitor_I9"/>
</dbReference>
<accession>A0A2U1MCG8</accession>
<dbReference type="InterPro" id="IPR037045">
    <property type="entry name" value="S8pro/Inhibitor_I9_sf"/>
</dbReference>
<dbReference type="Gene3D" id="3.50.30.30">
    <property type="match status" value="1"/>
</dbReference>